<organism evidence="1">
    <name type="scientific">Quercus suber</name>
    <name type="common">Cork oak</name>
    <dbReference type="NCBI Taxonomy" id="58331"/>
    <lineage>
        <taxon>Eukaryota</taxon>
        <taxon>Viridiplantae</taxon>
        <taxon>Streptophyta</taxon>
        <taxon>Embryophyta</taxon>
        <taxon>Tracheophyta</taxon>
        <taxon>Spermatophyta</taxon>
        <taxon>Magnoliopsida</taxon>
        <taxon>eudicotyledons</taxon>
        <taxon>Gunneridae</taxon>
        <taxon>Pentapetalae</taxon>
        <taxon>rosids</taxon>
        <taxon>fabids</taxon>
        <taxon>Fagales</taxon>
        <taxon>Fagaceae</taxon>
        <taxon>Quercus</taxon>
    </lineage>
</organism>
<proteinExistence type="predicted"/>
<name>A0AAW0M9U4_QUESU</name>
<reference evidence="1" key="2">
    <citation type="journal article" date="2018" name="Sci. Data">
        <title>The draft genome sequence of cork oak.</title>
        <authorList>
            <person name="Ramos A.M."/>
            <person name="Usie A."/>
            <person name="Barbosa P."/>
            <person name="Barros P.M."/>
            <person name="Capote T."/>
            <person name="Chaves I."/>
            <person name="Simoes F."/>
            <person name="Abreu I."/>
            <person name="Carrasquinho I."/>
            <person name="Faro C."/>
            <person name="Guimaraes J.B."/>
            <person name="Mendonca D."/>
            <person name="Nobrega F."/>
            <person name="Rodrigues L."/>
            <person name="Saibo N.J.M."/>
            <person name="Varela M.C."/>
            <person name="Egas C."/>
            <person name="Matos J."/>
            <person name="Miguel C.M."/>
            <person name="Oliveira M.M."/>
            <person name="Ricardo C.P."/>
            <person name="Goncalves S."/>
        </authorList>
    </citation>
    <scope>NUCLEOTIDE SEQUENCE [LARGE SCALE GENOMIC DNA]</scope>
    <source>
        <strain evidence="1">HL8</strain>
    </source>
</reference>
<gene>
    <name evidence="1" type="primary">ATB_1</name>
    <name evidence="1" type="ORF">CFP56_042148</name>
</gene>
<sequence length="73" mass="8832">MIYPLEIEGLEVCVTMNTPKISFARFKRHPVIDRKLDTFLREDHEEQPWLTLCLDGREMGCHDGWQFHRPEYR</sequence>
<protein>
    <submittedName>
        <fullName evidence="1">F-box protein at-b</fullName>
    </submittedName>
</protein>
<reference evidence="1" key="3">
    <citation type="submission" date="2023-07" db="EMBL/GenBank/DDBJ databases">
        <title>An improved reference 1 genome and first organelle genomes of Quercus suber.</title>
        <authorList>
            <consortium name="Genosuber Consortium"/>
            <person name="Usie A."/>
            <person name="Serra O."/>
            <person name="Barros P."/>
        </authorList>
    </citation>
    <scope>NUCLEOTIDE SEQUENCE</scope>
    <source>
        <strain evidence="1">HL8</strain>
        <tissue evidence="1">Leaves</tissue>
    </source>
</reference>
<evidence type="ECO:0000313" key="1">
    <source>
        <dbReference type="EMBL" id="KAK7860096.1"/>
    </source>
</evidence>
<dbReference type="EMBL" id="PKMF04000008">
    <property type="protein sequence ID" value="KAK7860096.1"/>
    <property type="molecule type" value="Genomic_DNA"/>
</dbReference>
<reference evidence="1" key="1">
    <citation type="submission" date="2017-12" db="EMBL/GenBank/DDBJ databases">
        <authorList>
            <person name="Barbosa P."/>
            <person name="Usie A."/>
            <person name="Ramos A.M."/>
        </authorList>
    </citation>
    <scope>NUCLEOTIDE SEQUENCE</scope>
    <source>
        <strain evidence="1">HL8</strain>
        <tissue evidence="1">Leaves</tissue>
    </source>
</reference>
<dbReference type="AlphaFoldDB" id="A0AAW0M9U4"/>
<accession>A0AAW0M9U4</accession>
<comment type="caution">
    <text evidence="1">The sequence shown here is derived from an EMBL/GenBank/DDBJ whole genome shotgun (WGS) entry which is preliminary data.</text>
</comment>